<evidence type="ECO:0008006" key="4">
    <source>
        <dbReference type="Google" id="ProtNLM"/>
    </source>
</evidence>
<accession>A0AAX2CGJ6</accession>
<evidence type="ECO:0000313" key="3">
    <source>
        <dbReference type="Proteomes" id="UP000242164"/>
    </source>
</evidence>
<comment type="caution">
    <text evidence="2">The sequence shown here is derived from an EMBL/GenBank/DDBJ whole genome shotgun (WGS) entry which is preliminary data.</text>
</comment>
<evidence type="ECO:0000313" key="2">
    <source>
        <dbReference type="EMBL" id="SCL92093.1"/>
    </source>
</evidence>
<keyword evidence="1" id="KW-1133">Transmembrane helix</keyword>
<dbReference type="Proteomes" id="UP000242164">
    <property type="component" value="Unassembled WGS sequence"/>
</dbReference>
<keyword evidence="1" id="KW-0812">Transmembrane</keyword>
<dbReference type="EMBL" id="FMIK01000024">
    <property type="protein sequence ID" value="SCL92093.1"/>
    <property type="molecule type" value="Genomic_DNA"/>
</dbReference>
<keyword evidence="1" id="KW-0472">Membrane</keyword>
<sequence>MNPKMVVTVVYIIAMFMASMDATIVNVALQTISQELQV</sequence>
<gene>
    <name evidence="2" type="ORF">BCB44BAC_01988</name>
</gene>
<reference evidence="2 3" key="1">
    <citation type="submission" date="2016-08" db="EMBL/GenBank/DDBJ databases">
        <authorList>
            <person name="Loux V."/>
            <person name="Rue O."/>
        </authorList>
    </citation>
    <scope>NUCLEOTIDE SEQUENCE [LARGE SCALE GENOMIC DNA]</scope>
    <source>
        <strain evidence="2 3">AFSSA_08CEB44bac</strain>
    </source>
</reference>
<organism evidence="2 3">
    <name type="scientific">Bacillus cytotoxicus</name>
    <dbReference type="NCBI Taxonomy" id="580165"/>
    <lineage>
        <taxon>Bacteria</taxon>
        <taxon>Bacillati</taxon>
        <taxon>Bacillota</taxon>
        <taxon>Bacilli</taxon>
        <taxon>Bacillales</taxon>
        <taxon>Bacillaceae</taxon>
        <taxon>Bacillus</taxon>
        <taxon>Bacillus cereus group</taxon>
    </lineage>
</organism>
<dbReference type="AlphaFoldDB" id="A0AAX2CGJ6"/>
<evidence type="ECO:0000256" key="1">
    <source>
        <dbReference type="SAM" id="Phobius"/>
    </source>
</evidence>
<protein>
    <recommendedName>
        <fullName evidence="4">MFS transporter</fullName>
    </recommendedName>
</protein>
<feature type="transmembrane region" description="Helical" evidence="1">
    <location>
        <begin position="6"/>
        <end position="29"/>
    </location>
</feature>
<proteinExistence type="predicted"/>
<name>A0AAX2CGJ6_9BACI</name>